<dbReference type="SUPFAM" id="SSF53098">
    <property type="entry name" value="Ribonuclease H-like"/>
    <property type="match status" value="1"/>
</dbReference>
<dbReference type="PANTHER" id="PTHR48475:SF1">
    <property type="entry name" value="RNASE H TYPE-1 DOMAIN-CONTAINING PROTEIN"/>
    <property type="match status" value="1"/>
</dbReference>
<reference evidence="3 4" key="1">
    <citation type="submission" date="2018-05" db="EMBL/GenBank/DDBJ databases">
        <authorList>
            <person name="Thind KAUR A."/>
        </authorList>
    </citation>
    <scope>NUCLEOTIDE SEQUENCE [LARGE SCALE GENOMIC DNA]</scope>
</reference>
<evidence type="ECO:0000313" key="4">
    <source>
        <dbReference type="Proteomes" id="UP000280104"/>
    </source>
</evidence>
<dbReference type="InterPro" id="IPR002156">
    <property type="entry name" value="RNaseH_domain"/>
</dbReference>
<dbReference type="Proteomes" id="UP000280104">
    <property type="component" value="Chromosome II"/>
</dbReference>
<dbReference type="SUPFAM" id="SSF56672">
    <property type="entry name" value="DNA/RNA polymerases"/>
    <property type="match status" value="1"/>
</dbReference>
<gene>
    <name evidence="3" type="ORF">CAMPLR22A2D_LOCUS1409</name>
</gene>
<dbReference type="Pfam" id="PF00078">
    <property type="entry name" value="RVT_1"/>
    <property type="match status" value="1"/>
</dbReference>
<protein>
    <recommendedName>
        <fullName evidence="2">RNase H type-1 domain-containing protein</fullName>
    </recommendedName>
</protein>
<dbReference type="PROSITE" id="PS50879">
    <property type="entry name" value="RNASE_H_1"/>
    <property type="match status" value="1"/>
</dbReference>
<name>A0A7H4LDX1_WHEAT</name>
<dbReference type="CDD" id="cd09279">
    <property type="entry name" value="RNase_HI_like"/>
    <property type="match status" value="1"/>
</dbReference>
<dbReference type="Gene3D" id="3.30.420.10">
    <property type="entry name" value="Ribonuclease H-like superfamily/Ribonuclease H"/>
    <property type="match status" value="1"/>
</dbReference>
<dbReference type="EMBL" id="LS480641">
    <property type="protein sequence ID" value="SPT16809.1"/>
    <property type="molecule type" value="Genomic_DNA"/>
</dbReference>
<dbReference type="GO" id="GO:0003676">
    <property type="term" value="F:nucleic acid binding"/>
    <property type="evidence" value="ECO:0007669"/>
    <property type="project" value="InterPro"/>
</dbReference>
<dbReference type="InterPro" id="IPR012337">
    <property type="entry name" value="RNaseH-like_sf"/>
</dbReference>
<dbReference type="GO" id="GO:0004523">
    <property type="term" value="F:RNA-DNA hybrid ribonuclease activity"/>
    <property type="evidence" value="ECO:0007669"/>
    <property type="project" value="InterPro"/>
</dbReference>
<dbReference type="PANTHER" id="PTHR48475">
    <property type="entry name" value="RIBONUCLEASE H"/>
    <property type="match status" value="1"/>
</dbReference>
<sequence>MAALHYAYNMLKMPGPLTIISVPSDKKDALICADQLYREAVAAATAKALAPAAEASGGKKKPGKTSRTHSGKRTSSECCATYTYINKACPKDPFPLPHIDQIVDSTAGCDLLSFLDAYSGYHQIFMTRKDEEKTTFITPCGTYCFLRMPFGLKSAGSTFARAVQIGFEPQLHRNMEAYMDDIVVKTKDRATLVQDLEETFANLRKMNNKLNPEKCAFGVPSGKLLGFFVSQHGIVANPDKIKAIEHIEAPKRIKDVRRLTGCFAAMSRFISKSAKRTLPFFKILKKAGPMEWTPEAEAALQDLKKYLSSTPILVAPKPQEPLLLYLAATNQVVSAALVSQRKVNGEAMATAGLADGKPEIPPAGPGTRKARPPAESDAIGAVPGARSRYSGMQKLLFGLLMASRKLRHYFQAHEITVVTRLPLQRILCNPDATGRIVEWALELSSFGLKFESTSTIQSRVLAEFIAEWTSTPDEEIQETALPGKGADRDWIMYFDGAFLLQGAGASVLLVAPTGEHLKYVIQMHFPREMSTNNTTEYEGLLAGLRIAADLGVKKLIVRGDSQLVVRQVNKDYQSPLMEAYVDEVRKLEERFDSIQAEHVPRAENDIPDYLSKRAAFNYLWNQVPFCSV</sequence>
<organism evidence="3 4">
    <name type="scientific">Triticum aestivum</name>
    <name type="common">Wheat</name>
    <dbReference type="NCBI Taxonomy" id="4565"/>
    <lineage>
        <taxon>Eukaryota</taxon>
        <taxon>Viridiplantae</taxon>
        <taxon>Streptophyta</taxon>
        <taxon>Embryophyta</taxon>
        <taxon>Tracheophyta</taxon>
        <taxon>Spermatophyta</taxon>
        <taxon>Magnoliopsida</taxon>
        <taxon>Liliopsida</taxon>
        <taxon>Poales</taxon>
        <taxon>Poaceae</taxon>
        <taxon>BOP clade</taxon>
        <taxon>Pooideae</taxon>
        <taxon>Triticodae</taxon>
        <taxon>Triticeae</taxon>
        <taxon>Triticinae</taxon>
        <taxon>Triticum</taxon>
    </lineage>
</organism>
<evidence type="ECO:0000256" key="1">
    <source>
        <dbReference type="SAM" id="MobiDB-lite"/>
    </source>
</evidence>
<dbReference type="Gene3D" id="3.10.10.10">
    <property type="entry name" value="HIV Type 1 Reverse Transcriptase, subunit A, domain 1"/>
    <property type="match status" value="1"/>
</dbReference>
<dbReference type="Gene3D" id="3.30.70.270">
    <property type="match status" value="2"/>
</dbReference>
<dbReference type="InterPro" id="IPR000477">
    <property type="entry name" value="RT_dom"/>
</dbReference>
<feature type="region of interest" description="Disordered" evidence="1">
    <location>
        <begin position="353"/>
        <end position="375"/>
    </location>
</feature>
<dbReference type="InterPro" id="IPR043502">
    <property type="entry name" value="DNA/RNA_pol_sf"/>
</dbReference>
<dbReference type="Pfam" id="PF13456">
    <property type="entry name" value="RVT_3"/>
    <property type="match status" value="1"/>
</dbReference>
<dbReference type="InterPro" id="IPR036397">
    <property type="entry name" value="RNaseH_sf"/>
</dbReference>
<proteinExistence type="predicted"/>
<dbReference type="CDD" id="cd01647">
    <property type="entry name" value="RT_LTR"/>
    <property type="match status" value="1"/>
</dbReference>
<evidence type="ECO:0000259" key="2">
    <source>
        <dbReference type="PROSITE" id="PS50879"/>
    </source>
</evidence>
<dbReference type="InterPro" id="IPR043128">
    <property type="entry name" value="Rev_trsase/Diguanyl_cyclase"/>
</dbReference>
<dbReference type="AlphaFoldDB" id="A0A7H4LDX1"/>
<accession>A0A7H4LDX1</accession>
<evidence type="ECO:0000313" key="3">
    <source>
        <dbReference type="EMBL" id="SPT16809.1"/>
    </source>
</evidence>
<feature type="domain" description="RNase H type-1" evidence="2">
    <location>
        <begin position="486"/>
        <end position="616"/>
    </location>
</feature>